<dbReference type="NCBIfam" id="TIGR00152">
    <property type="entry name" value="dephospho-CoA kinase"/>
    <property type="match status" value="1"/>
</dbReference>
<feature type="binding site" evidence="3">
    <location>
        <begin position="11"/>
        <end position="16"/>
    </location>
    <ligand>
        <name>ATP</name>
        <dbReference type="ChEBI" id="CHEBI:30616"/>
    </ligand>
</feature>
<comment type="subcellular location">
    <subcellularLocation>
        <location evidence="3">Cytoplasm</location>
    </subcellularLocation>
</comment>
<comment type="function">
    <text evidence="3">Catalyzes the phosphorylation of the 3'-hydroxyl group of dephosphocoenzyme A to form coenzyme A.</text>
</comment>
<dbReference type="PANTHER" id="PTHR10695:SF46">
    <property type="entry name" value="BIFUNCTIONAL COENZYME A SYNTHASE-RELATED"/>
    <property type="match status" value="1"/>
</dbReference>
<evidence type="ECO:0000256" key="2">
    <source>
        <dbReference type="ARBA" id="ARBA00022840"/>
    </source>
</evidence>
<dbReference type="InterPro" id="IPR001977">
    <property type="entry name" value="Depp_CoAkinase"/>
</dbReference>
<keyword evidence="3" id="KW-0963">Cytoplasm</keyword>
<keyword evidence="3 5" id="KW-0418">Kinase</keyword>
<protein>
    <recommendedName>
        <fullName evidence="3 4">Dephospho-CoA kinase</fullName>
        <ecNumber evidence="3 4">2.7.1.24</ecNumber>
    </recommendedName>
    <alternativeName>
        <fullName evidence="3">Dephosphocoenzyme A kinase</fullName>
    </alternativeName>
</protein>
<dbReference type="GO" id="GO:0005524">
    <property type="term" value="F:ATP binding"/>
    <property type="evidence" value="ECO:0007669"/>
    <property type="project" value="UniProtKB-UniRule"/>
</dbReference>
<dbReference type="GO" id="GO:0005737">
    <property type="term" value="C:cytoplasm"/>
    <property type="evidence" value="ECO:0007669"/>
    <property type="project" value="UniProtKB-SubCell"/>
</dbReference>
<proteinExistence type="inferred from homology"/>
<keyword evidence="3" id="KW-0173">Coenzyme A biosynthesis</keyword>
<dbReference type="KEGG" id="jar:G7057_08810"/>
<comment type="catalytic activity">
    <reaction evidence="3">
        <text>3'-dephospho-CoA + ATP = ADP + CoA + H(+)</text>
        <dbReference type="Rhea" id="RHEA:18245"/>
        <dbReference type="ChEBI" id="CHEBI:15378"/>
        <dbReference type="ChEBI" id="CHEBI:30616"/>
        <dbReference type="ChEBI" id="CHEBI:57287"/>
        <dbReference type="ChEBI" id="CHEBI:57328"/>
        <dbReference type="ChEBI" id="CHEBI:456216"/>
        <dbReference type="EC" id="2.7.1.24"/>
    </reaction>
</comment>
<organism evidence="5 6">
    <name type="scientific">Jeotgalibaca arthritidis</name>
    <dbReference type="NCBI Taxonomy" id="1868794"/>
    <lineage>
        <taxon>Bacteria</taxon>
        <taxon>Bacillati</taxon>
        <taxon>Bacillota</taxon>
        <taxon>Bacilli</taxon>
        <taxon>Lactobacillales</taxon>
        <taxon>Carnobacteriaceae</taxon>
        <taxon>Jeotgalibaca</taxon>
    </lineage>
</organism>
<dbReference type="CDD" id="cd02022">
    <property type="entry name" value="DPCK"/>
    <property type="match status" value="1"/>
</dbReference>
<evidence type="ECO:0000313" key="5">
    <source>
        <dbReference type="EMBL" id="QII82515.1"/>
    </source>
</evidence>
<gene>
    <name evidence="3" type="primary">coaE</name>
    <name evidence="5" type="ORF">G7057_08810</name>
</gene>
<dbReference type="Pfam" id="PF01121">
    <property type="entry name" value="CoaE"/>
    <property type="match status" value="1"/>
</dbReference>
<dbReference type="HAMAP" id="MF_00376">
    <property type="entry name" value="Dephospho_CoA_kinase"/>
    <property type="match status" value="1"/>
</dbReference>
<comment type="similarity">
    <text evidence="3">Belongs to the CoaE family.</text>
</comment>
<keyword evidence="6" id="KW-1185">Reference proteome</keyword>
<dbReference type="InterPro" id="IPR027417">
    <property type="entry name" value="P-loop_NTPase"/>
</dbReference>
<dbReference type="PROSITE" id="PS51219">
    <property type="entry name" value="DPCK"/>
    <property type="match status" value="1"/>
</dbReference>
<comment type="pathway">
    <text evidence="3">Cofactor biosynthesis; coenzyme A biosynthesis; CoA from (R)-pantothenate: step 5/5.</text>
</comment>
<evidence type="ECO:0000256" key="1">
    <source>
        <dbReference type="ARBA" id="ARBA00022741"/>
    </source>
</evidence>
<sequence>MFVLGLTGCIATGKSSVSRYLASKGIALVDADIGARQVVEIGSPGLQAIADYFGPDVLLEDGSLNRKKLGSLIFSDSEKRAALDGLLDGYIRQWMRDQIDFHRQNGVDLLVLDIPLLFEAGYEPLCDAIMVVYTPKELQCQRLMQRDDLTKAQAIDRMNSQLSIEIKKEKADIVIDNSGDLAETYLQVDQWLAKRAVEN</sequence>
<keyword evidence="3 5" id="KW-0808">Transferase</keyword>
<dbReference type="GO" id="GO:0004140">
    <property type="term" value="F:dephospho-CoA kinase activity"/>
    <property type="evidence" value="ECO:0007669"/>
    <property type="project" value="UniProtKB-UniRule"/>
</dbReference>
<dbReference type="GO" id="GO:0015937">
    <property type="term" value="P:coenzyme A biosynthetic process"/>
    <property type="evidence" value="ECO:0007669"/>
    <property type="project" value="UniProtKB-UniRule"/>
</dbReference>
<dbReference type="Gene3D" id="3.40.50.300">
    <property type="entry name" value="P-loop containing nucleotide triphosphate hydrolases"/>
    <property type="match status" value="1"/>
</dbReference>
<dbReference type="PANTHER" id="PTHR10695">
    <property type="entry name" value="DEPHOSPHO-COA KINASE-RELATED"/>
    <property type="match status" value="1"/>
</dbReference>
<evidence type="ECO:0000256" key="4">
    <source>
        <dbReference type="NCBIfam" id="TIGR00152"/>
    </source>
</evidence>
<evidence type="ECO:0000313" key="6">
    <source>
        <dbReference type="Proteomes" id="UP000501451"/>
    </source>
</evidence>
<dbReference type="EMBL" id="CP049740">
    <property type="protein sequence ID" value="QII82515.1"/>
    <property type="molecule type" value="Genomic_DNA"/>
</dbReference>
<dbReference type="Proteomes" id="UP000501451">
    <property type="component" value="Chromosome"/>
</dbReference>
<dbReference type="EC" id="2.7.1.24" evidence="3 4"/>
<keyword evidence="1 3" id="KW-0547">Nucleotide-binding</keyword>
<dbReference type="AlphaFoldDB" id="A0A6G7KB88"/>
<dbReference type="SUPFAM" id="SSF52540">
    <property type="entry name" value="P-loop containing nucleoside triphosphate hydrolases"/>
    <property type="match status" value="1"/>
</dbReference>
<reference evidence="5 6" key="1">
    <citation type="journal article" date="2017" name="Int. J. Syst. Evol. Microbiol.">
        <title>Jeotgalibaca porci sp. nov. and Jeotgalibaca arthritidis sp. nov., isolated from pigs, and emended description of the genus Jeotgalibaca.</title>
        <authorList>
            <person name="Zamora L."/>
            <person name="Perez-Sancho M."/>
            <person name="Dominguez L."/>
            <person name="Fernandez-Garayzabal J.F."/>
            <person name="Vela A.I."/>
        </authorList>
    </citation>
    <scope>NUCLEOTIDE SEQUENCE [LARGE SCALE GENOMIC DNA]</scope>
    <source>
        <strain evidence="5 6">CECT 9157</strain>
    </source>
</reference>
<evidence type="ECO:0000256" key="3">
    <source>
        <dbReference type="HAMAP-Rule" id="MF_00376"/>
    </source>
</evidence>
<dbReference type="RefSeq" id="WP_166162896.1">
    <property type="nucleotide sequence ID" value="NZ_CP049740.1"/>
</dbReference>
<name>A0A6G7KB88_9LACT</name>
<accession>A0A6G7KB88</accession>
<dbReference type="UniPathway" id="UPA00241">
    <property type="reaction ID" value="UER00356"/>
</dbReference>
<keyword evidence="2 3" id="KW-0067">ATP-binding</keyword>